<proteinExistence type="inferred from homology"/>
<dbReference type="OrthoDB" id="543156at2759"/>
<gene>
    <name evidence="5" type="ORF">JKP88DRAFT_348126</name>
</gene>
<dbReference type="GO" id="GO:0005737">
    <property type="term" value="C:cytoplasm"/>
    <property type="evidence" value="ECO:0007669"/>
    <property type="project" value="TreeGrafter"/>
</dbReference>
<comment type="similarity">
    <text evidence="3">Belongs to the peptidase C56 family. HSP31-like subfamily.</text>
</comment>
<evidence type="ECO:0000313" key="6">
    <source>
        <dbReference type="Proteomes" id="UP000664859"/>
    </source>
</evidence>
<dbReference type="PANTHER" id="PTHR48094">
    <property type="entry name" value="PROTEIN/NUCLEIC ACID DEGLYCASE DJ-1-RELATED"/>
    <property type="match status" value="1"/>
</dbReference>
<keyword evidence="1" id="KW-0346">Stress response</keyword>
<evidence type="ECO:0000256" key="1">
    <source>
        <dbReference type="ARBA" id="ARBA00023016"/>
    </source>
</evidence>
<evidence type="ECO:0000256" key="2">
    <source>
        <dbReference type="ARBA" id="ARBA00023239"/>
    </source>
</evidence>
<evidence type="ECO:0000313" key="5">
    <source>
        <dbReference type="EMBL" id="KAG5186052.1"/>
    </source>
</evidence>
<name>A0A835Z5I0_9STRA</name>
<dbReference type="EMBL" id="JAFCMP010000113">
    <property type="protein sequence ID" value="KAG5186052.1"/>
    <property type="molecule type" value="Genomic_DNA"/>
</dbReference>
<comment type="caution">
    <text evidence="5">The sequence shown here is derived from an EMBL/GenBank/DDBJ whole genome shotgun (WGS) entry which is preliminary data.</text>
</comment>
<dbReference type="GO" id="GO:0019172">
    <property type="term" value="F:glyoxalase III activity"/>
    <property type="evidence" value="ECO:0007669"/>
    <property type="project" value="TreeGrafter"/>
</dbReference>
<dbReference type="InterPro" id="IPR050325">
    <property type="entry name" value="Prot/Nucl_acid_deglycase"/>
</dbReference>
<dbReference type="Gene3D" id="3.40.50.880">
    <property type="match status" value="1"/>
</dbReference>
<sequence length="230" mass="24935">MGKKILVVVTSVERYPPDLVKRPTGLWLGECVHFVKKVEEAGYEVDYVSPMGGYTPIDPHSLEMADDTDWEWYGNKPFMARLGAVKTPAQVSAADYAAIYYTGGHGTVWDFPDNKELQALARSIYEAGGYVTSVCHGACALLNIALSDGASLISGKRVTGFSNEEEKQVQLDKYMPFLTEDELKARGATYEKASDAWAPFALSDARVITGQNPASGGAVAETLLKELGGK</sequence>
<reference evidence="5" key="1">
    <citation type="submission" date="2021-02" db="EMBL/GenBank/DDBJ databases">
        <title>First Annotated Genome of the Yellow-green Alga Tribonema minus.</title>
        <authorList>
            <person name="Mahan K.M."/>
        </authorList>
    </citation>
    <scope>NUCLEOTIDE SEQUENCE</scope>
    <source>
        <strain evidence="5">UTEX B ZZ1240</strain>
    </source>
</reference>
<dbReference type="PANTHER" id="PTHR48094:SF11">
    <property type="entry name" value="GLUTATHIONE-INDEPENDENT GLYOXALASE HSP31-RELATED"/>
    <property type="match status" value="1"/>
</dbReference>
<protein>
    <submittedName>
        <fullName evidence="5">ThiJ/PfpI family protein</fullName>
    </submittedName>
</protein>
<keyword evidence="2" id="KW-0456">Lyase</keyword>
<dbReference type="Proteomes" id="UP000664859">
    <property type="component" value="Unassembled WGS sequence"/>
</dbReference>
<dbReference type="CDD" id="cd03141">
    <property type="entry name" value="GATase1_Hsp31_like"/>
    <property type="match status" value="1"/>
</dbReference>
<keyword evidence="6" id="KW-1185">Reference proteome</keyword>
<dbReference type="Pfam" id="PF01965">
    <property type="entry name" value="DJ-1_PfpI"/>
    <property type="match status" value="1"/>
</dbReference>
<evidence type="ECO:0000259" key="4">
    <source>
        <dbReference type="Pfam" id="PF01965"/>
    </source>
</evidence>
<dbReference type="GO" id="GO:0019243">
    <property type="term" value="P:methylglyoxal catabolic process to D-lactate via S-lactoyl-glutathione"/>
    <property type="evidence" value="ECO:0007669"/>
    <property type="project" value="TreeGrafter"/>
</dbReference>
<dbReference type="InterPro" id="IPR029062">
    <property type="entry name" value="Class_I_gatase-like"/>
</dbReference>
<dbReference type="SUPFAM" id="SSF52317">
    <property type="entry name" value="Class I glutamine amidotransferase-like"/>
    <property type="match status" value="1"/>
</dbReference>
<dbReference type="AlphaFoldDB" id="A0A835Z5I0"/>
<accession>A0A835Z5I0</accession>
<evidence type="ECO:0000256" key="3">
    <source>
        <dbReference type="ARBA" id="ARBA00038493"/>
    </source>
</evidence>
<dbReference type="InterPro" id="IPR002818">
    <property type="entry name" value="DJ-1/PfpI"/>
</dbReference>
<organism evidence="5 6">
    <name type="scientific">Tribonema minus</name>
    <dbReference type="NCBI Taxonomy" id="303371"/>
    <lineage>
        <taxon>Eukaryota</taxon>
        <taxon>Sar</taxon>
        <taxon>Stramenopiles</taxon>
        <taxon>Ochrophyta</taxon>
        <taxon>PX clade</taxon>
        <taxon>Xanthophyceae</taxon>
        <taxon>Tribonematales</taxon>
        <taxon>Tribonemataceae</taxon>
        <taxon>Tribonema</taxon>
    </lineage>
</organism>
<feature type="domain" description="DJ-1/PfpI" evidence="4">
    <location>
        <begin position="30"/>
        <end position="225"/>
    </location>
</feature>